<evidence type="ECO:0000259" key="4">
    <source>
        <dbReference type="Pfam" id="PF00496"/>
    </source>
</evidence>
<reference evidence="5 6" key="1">
    <citation type="submission" date="2018-11" db="EMBL/GenBank/DDBJ databases">
        <title>Deinococcus shelandsis sp. nov., isolated from South Shetland Islands soil of Antarctica.</title>
        <authorList>
            <person name="Tian J."/>
        </authorList>
    </citation>
    <scope>NUCLEOTIDE SEQUENCE [LARGE SCALE GENOMIC DNA]</scope>
    <source>
        <strain evidence="5 6">S14-83T</strain>
        <plasmid evidence="5 6">unnamed2</plasmid>
    </source>
</reference>
<dbReference type="Gene3D" id="3.40.190.10">
    <property type="entry name" value="Periplasmic binding protein-like II"/>
    <property type="match status" value="1"/>
</dbReference>
<dbReference type="InterPro" id="IPR000914">
    <property type="entry name" value="SBP_5_dom"/>
</dbReference>
<dbReference type="Gene3D" id="3.10.105.10">
    <property type="entry name" value="Dipeptide-binding Protein, Domain 3"/>
    <property type="match status" value="1"/>
</dbReference>
<keyword evidence="5" id="KW-0614">Plasmid</keyword>
<dbReference type="GO" id="GO:0015833">
    <property type="term" value="P:peptide transport"/>
    <property type="evidence" value="ECO:0007669"/>
    <property type="project" value="TreeGrafter"/>
</dbReference>
<dbReference type="PIRSF" id="PIRSF002741">
    <property type="entry name" value="MppA"/>
    <property type="match status" value="1"/>
</dbReference>
<protein>
    <submittedName>
        <fullName evidence="5">Peptide ABC transporter substrate-binding protein</fullName>
    </submittedName>
</protein>
<dbReference type="PANTHER" id="PTHR30290:SF9">
    <property type="entry name" value="OLIGOPEPTIDE-BINDING PROTEIN APPA"/>
    <property type="match status" value="1"/>
</dbReference>
<evidence type="ECO:0000313" key="5">
    <source>
        <dbReference type="EMBL" id="AZI45142.1"/>
    </source>
</evidence>
<dbReference type="PANTHER" id="PTHR30290">
    <property type="entry name" value="PERIPLASMIC BINDING COMPONENT OF ABC TRANSPORTER"/>
    <property type="match status" value="1"/>
</dbReference>
<dbReference type="InterPro" id="IPR030678">
    <property type="entry name" value="Peptide/Ni-bd"/>
</dbReference>
<dbReference type="OrthoDB" id="9772924at2"/>
<sequence length="494" mass="54192">MAASTNGAAQSQGAPVRGGTLTVAQQADIVGLDPATLSAASSSVVVDQIYDSLTTITPDGQPAPAIAQSWKISADGKTYTFTLRPGVKFSDGRALTSRDVVYSIKRVLDPKLASPRRGDLLNITSIEAPSPNQVVIKLKASFAPFLIKMADQTMGVMPSGYAEGKDLNKVPLGSGPFKFVRWVPGDSVTLERNPYYWEKNQPYVDQLVFKAVKDDVSRIINLQSGLTDIAMSVPFNQIDSLKTNSSVKLVGGSSSNYDEMSLNNKVKPFSDVRVRQAISYAIDRDSIVKTALFGHGTPLNCGSVPSFSWAHATCKVQVTNLDKAKQLMIAAGYKDGFSMTIKVGADYKSQVNIAQAIQAQLQPLNIKVQVVPMEWGLFLNDFINKNFDAVLLGWVGSTDPDDFFYNQFHTGEKFNVQSFSNKQVDTLLEAGRRTTDQAKRKVIYQQVQQLISEQVGYVFIDANQQYELVRPAVQGYEHYANGSLESLKDVWIKK</sequence>
<organism evidence="5 6">
    <name type="scientific">Deinococcus psychrotolerans</name>
    <dbReference type="NCBI Taxonomy" id="2489213"/>
    <lineage>
        <taxon>Bacteria</taxon>
        <taxon>Thermotogati</taxon>
        <taxon>Deinococcota</taxon>
        <taxon>Deinococci</taxon>
        <taxon>Deinococcales</taxon>
        <taxon>Deinococcaceae</taxon>
        <taxon>Deinococcus</taxon>
    </lineage>
</organism>
<comment type="similarity">
    <text evidence="1">Belongs to the bacterial solute-binding protein 5 family.</text>
</comment>
<dbReference type="AlphaFoldDB" id="A0A3G8YIR8"/>
<name>A0A3G8YIR8_9DEIO</name>
<proteinExistence type="inferred from homology"/>
<evidence type="ECO:0000313" key="6">
    <source>
        <dbReference type="Proteomes" id="UP000276417"/>
    </source>
</evidence>
<accession>A0A3G8YIR8</accession>
<dbReference type="GO" id="GO:0042597">
    <property type="term" value="C:periplasmic space"/>
    <property type="evidence" value="ECO:0007669"/>
    <property type="project" value="UniProtKB-ARBA"/>
</dbReference>
<keyword evidence="2" id="KW-0813">Transport</keyword>
<evidence type="ECO:0000256" key="3">
    <source>
        <dbReference type="ARBA" id="ARBA00022729"/>
    </source>
</evidence>
<dbReference type="SUPFAM" id="SSF53850">
    <property type="entry name" value="Periplasmic binding protein-like II"/>
    <property type="match status" value="1"/>
</dbReference>
<dbReference type="KEGG" id="dph:EHF33_19120"/>
<dbReference type="GO" id="GO:0043190">
    <property type="term" value="C:ATP-binding cassette (ABC) transporter complex"/>
    <property type="evidence" value="ECO:0007669"/>
    <property type="project" value="InterPro"/>
</dbReference>
<dbReference type="Proteomes" id="UP000276417">
    <property type="component" value="Plasmid unnamed2"/>
</dbReference>
<keyword evidence="3" id="KW-0732">Signal</keyword>
<geneLocation type="plasmid" evidence="5 6">
    <name>unnamed2</name>
</geneLocation>
<evidence type="ECO:0000256" key="1">
    <source>
        <dbReference type="ARBA" id="ARBA00005695"/>
    </source>
</evidence>
<evidence type="ECO:0000256" key="2">
    <source>
        <dbReference type="ARBA" id="ARBA00022448"/>
    </source>
</evidence>
<dbReference type="GO" id="GO:1904680">
    <property type="term" value="F:peptide transmembrane transporter activity"/>
    <property type="evidence" value="ECO:0007669"/>
    <property type="project" value="TreeGrafter"/>
</dbReference>
<dbReference type="Gene3D" id="3.90.76.10">
    <property type="entry name" value="Dipeptide-binding Protein, Domain 1"/>
    <property type="match status" value="1"/>
</dbReference>
<dbReference type="Pfam" id="PF00496">
    <property type="entry name" value="SBP_bac_5"/>
    <property type="match status" value="1"/>
</dbReference>
<dbReference type="EMBL" id="CP034186">
    <property type="protein sequence ID" value="AZI45142.1"/>
    <property type="molecule type" value="Genomic_DNA"/>
</dbReference>
<dbReference type="InterPro" id="IPR039424">
    <property type="entry name" value="SBP_5"/>
</dbReference>
<gene>
    <name evidence="5" type="ORF">EHF33_19120</name>
</gene>
<feature type="domain" description="Solute-binding protein family 5" evidence="4">
    <location>
        <begin position="62"/>
        <end position="412"/>
    </location>
</feature>
<keyword evidence="6" id="KW-1185">Reference proteome</keyword>